<evidence type="ECO:0000256" key="1">
    <source>
        <dbReference type="PROSITE-ProRule" id="PRU00290"/>
    </source>
</evidence>
<feature type="transmembrane region" description="Helical" evidence="3">
    <location>
        <begin position="93"/>
        <end position="114"/>
    </location>
</feature>
<dbReference type="GO" id="GO:0016192">
    <property type="term" value="P:vesicle-mediated transport"/>
    <property type="evidence" value="ECO:0007669"/>
    <property type="project" value="InterPro"/>
</dbReference>
<dbReference type="OrthoDB" id="190375at2759"/>
<dbReference type="InterPro" id="IPR016444">
    <property type="entry name" value="Synaptobrevin/VAMP"/>
</dbReference>
<dbReference type="Gene3D" id="1.20.5.110">
    <property type="match status" value="1"/>
</dbReference>
<evidence type="ECO:0000313" key="5">
    <source>
        <dbReference type="EMBL" id="KAJ1736060.1"/>
    </source>
</evidence>
<evidence type="ECO:0000256" key="3">
    <source>
        <dbReference type="SAM" id="Phobius"/>
    </source>
</evidence>
<dbReference type="AlphaFoldDB" id="A0A9W7YC52"/>
<keyword evidence="3" id="KW-1133">Transmembrane helix</keyword>
<feature type="region of interest" description="Disordered" evidence="2">
    <location>
        <begin position="1"/>
        <end position="32"/>
    </location>
</feature>
<evidence type="ECO:0000313" key="6">
    <source>
        <dbReference type="Proteomes" id="UP001143981"/>
    </source>
</evidence>
<dbReference type="PRINTS" id="PR00219">
    <property type="entry name" value="SYNAPTOBREVN"/>
</dbReference>
<dbReference type="SUPFAM" id="SSF58038">
    <property type="entry name" value="SNARE fusion complex"/>
    <property type="match status" value="1"/>
</dbReference>
<name>A0A9W7YC52_9FUNG</name>
<dbReference type="Pfam" id="PF00957">
    <property type="entry name" value="Synaptobrevin"/>
    <property type="match status" value="1"/>
</dbReference>
<dbReference type="InterPro" id="IPR001388">
    <property type="entry name" value="Synaptobrevin-like"/>
</dbReference>
<organism evidence="5 6">
    <name type="scientific">Coemansia biformis</name>
    <dbReference type="NCBI Taxonomy" id="1286918"/>
    <lineage>
        <taxon>Eukaryota</taxon>
        <taxon>Fungi</taxon>
        <taxon>Fungi incertae sedis</taxon>
        <taxon>Zoopagomycota</taxon>
        <taxon>Kickxellomycotina</taxon>
        <taxon>Kickxellomycetes</taxon>
        <taxon>Kickxellales</taxon>
        <taxon>Kickxellaceae</taxon>
        <taxon>Coemansia</taxon>
    </lineage>
</organism>
<keyword evidence="5" id="KW-0675">Receptor</keyword>
<dbReference type="Proteomes" id="UP001143981">
    <property type="component" value="Unassembled WGS sequence"/>
</dbReference>
<keyword evidence="6" id="KW-1185">Reference proteome</keyword>
<dbReference type="GO" id="GO:0016020">
    <property type="term" value="C:membrane"/>
    <property type="evidence" value="ECO:0007669"/>
    <property type="project" value="InterPro"/>
</dbReference>
<feature type="domain" description="V-SNARE coiled-coil homology" evidence="4">
    <location>
        <begin position="29"/>
        <end position="89"/>
    </location>
</feature>
<keyword evidence="3" id="KW-0812">Transmembrane</keyword>
<dbReference type="PROSITE" id="PS50892">
    <property type="entry name" value="V_SNARE"/>
    <property type="match status" value="1"/>
</dbReference>
<comment type="caution">
    <text evidence="5">The sequence shown here is derived from an EMBL/GenBank/DDBJ whole genome shotgun (WGS) entry which is preliminary data.</text>
</comment>
<reference evidence="5" key="1">
    <citation type="submission" date="2022-07" db="EMBL/GenBank/DDBJ databases">
        <title>Phylogenomic reconstructions and comparative analyses of Kickxellomycotina fungi.</title>
        <authorList>
            <person name="Reynolds N.K."/>
            <person name="Stajich J.E."/>
            <person name="Barry K."/>
            <person name="Grigoriev I.V."/>
            <person name="Crous P."/>
            <person name="Smith M.E."/>
        </authorList>
    </citation>
    <scope>NUCLEOTIDE SEQUENCE</scope>
    <source>
        <strain evidence="5">BCRC 34381</strain>
    </source>
</reference>
<dbReference type="InterPro" id="IPR042855">
    <property type="entry name" value="V_SNARE_CC"/>
</dbReference>
<evidence type="ECO:0000259" key="4">
    <source>
        <dbReference type="PROSITE" id="PS50892"/>
    </source>
</evidence>
<keyword evidence="3" id="KW-0472">Membrane</keyword>
<accession>A0A9W7YC52</accession>
<evidence type="ECO:0000256" key="2">
    <source>
        <dbReference type="SAM" id="MobiDB-lite"/>
    </source>
</evidence>
<dbReference type="PIRSF" id="PIRSF005409">
    <property type="entry name" value="Synaptobrevin_euk"/>
    <property type="match status" value="1"/>
</dbReference>
<protein>
    <submittedName>
        <fullName evidence="5">Vesicle membrane receptor protein (V-SNARE)</fullName>
    </submittedName>
</protein>
<gene>
    <name evidence="5" type="primary">SNC2</name>
    <name evidence="5" type="ORF">LPJ61_000203</name>
</gene>
<sequence>MPRAGNPYASYHSDDHPPGEGGRQQPNNKAAAVQSQIDEVVDIMQENINSMVKRGEDLATVDDKTSRLRDDTQMFHRSANQVRKKMWWKNMKWKIIIGLCLAAIILVIVLSVVLGKKK</sequence>
<dbReference type="PANTHER" id="PTHR45701">
    <property type="entry name" value="SYNAPTOBREVIN FAMILY MEMBER"/>
    <property type="match status" value="1"/>
</dbReference>
<proteinExistence type="predicted"/>
<dbReference type="EMBL" id="JANBOI010000004">
    <property type="protein sequence ID" value="KAJ1736060.1"/>
    <property type="molecule type" value="Genomic_DNA"/>
</dbReference>
<keyword evidence="1" id="KW-0175">Coiled coil</keyword>